<evidence type="ECO:0000313" key="2">
    <source>
        <dbReference type="Proteomes" id="UP000647424"/>
    </source>
</evidence>
<dbReference type="InterPro" id="IPR029033">
    <property type="entry name" value="His_PPase_superfam"/>
</dbReference>
<dbReference type="CDD" id="cd07040">
    <property type="entry name" value="HP"/>
    <property type="match status" value="1"/>
</dbReference>
<evidence type="ECO:0000313" key="1">
    <source>
        <dbReference type="EMBL" id="MBD8050268.1"/>
    </source>
</evidence>
<comment type="caution">
    <text evidence="1">The sequence shown here is derived from an EMBL/GenBank/DDBJ whole genome shotgun (WGS) entry which is preliminary data.</text>
</comment>
<gene>
    <name evidence="1" type="ORF">IC609_06905</name>
</gene>
<dbReference type="SUPFAM" id="SSF53254">
    <property type="entry name" value="Phosphoglycerate mutase-like"/>
    <property type="match status" value="1"/>
</dbReference>
<dbReference type="InterPro" id="IPR013078">
    <property type="entry name" value="His_Pase_superF_clade-1"/>
</dbReference>
<accession>A0A927FGL8</accession>
<proteinExistence type="predicted"/>
<dbReference type="Proteomes" id="UP000647424">
    <property type="component" value="Unassembled WGS sequence"/>
</dbReference>
<name>A0A927FGL8_9BURK</name>
<dbReference type="AlphaFoldDB" id="A0A927FGL8"/>
<dbReference type="EMBL" id="JACYFT010000001">
    <property type="protein sequence ID" value="MBD8050268.1"/>
    <property type="molecule type" value="Genomic_DNA"/>
</dbReference>
<organism evidence="1 2">
    <name type="scientific">Limnohabitans radicicola</name>
    <dbReference type="NCBI Taxonomy" id="2771427"/>
    <lineage>
        <taxon>Bacteria</taxon>
        <taxon>Pseudomonadati</taxon>
        <taxon>Pseudomonadota</taxon>
        <taxon>Betaproteobacteria</taxon>
        <taxon>Burkholderiales</taxon>
        <taxon>Comamonadaceae</taxon>
        <taxon>Limnohabitans</taxon>
    </lineage>
</organism>
<dbReference type="Pfam" id="PF00300">
    <property type="entry name" value="His_Phos_1"/>
    <property type="match status" value="1"/>
</dbReference>
<sequence>MWLLASVWAQAGDLAQKLQSADHVLLMRHTLAPGVGDPDNYTLADCKTQRNLSAEGRQQATTIGQWLRKQGIGQAEVYSSPWCRCKDTAALLKFTDWRVEPSLASFFDDMRQAPASTRALQGFIAEKTKTKGHKALILVTHHVNIFEFAGENIASGDMVLAKVNAQGQMVSYQLIPRPH</sequence>
<protein>
    <submittedName>
        <fullName evidence="1">Histidine phosphatase family protein</fullName>
    </submittedName>
</protein>
<reference evidence="1" key="1">
    <citation type="submission" date="2020-09" db="EMBL/GenBank/DDBJ databases">
        <title>Genome seq and assembly of Limnohabitants sp.</title>
        <authorList>
            <person name="Chhetri G."/>
        </authorList>
    </citation>
    <scope>NUCLEOTIDE SEQUENCE</scope>
    <source>
        <strain evidence="1">JUR4</strain>
    </source>
</reference>
<keyword evidence="2" id="KW-1185">Reference proteome</keyword>
<dbReference type="Gene3D" id="3.40.50.1240">
    <property type="entry name" value="Phosphoglycerate mutase-like"/>
    <property type="match status" value="1"/>
</dbReference>